<organism evidence="6 7">
    <name type="scientific">Paracoccus litorisediminis</name>
    <dbReference type="NCBI Taxonomy" id="2006130"/>
    <lineage>
        <taxon>Bacteria</taxon>
        <taxon>Pseudomonadati</taxon>
        <taxon>Pseudomonadota</taxon>
        <taxon>Alphaproteobacteria</taxon>
        <taxon>Rhodobacterales</taxon>
        <taxon>Paracoccaceae</taxon>
        <taxon>Paracoccus</taxon>
    </lineage>
</organism>
<dbReference type="InterPro" id="IPR011704">
    <property type="entry name" value="ATPase_dyneun-rel_AAA"/>
</dbReference>
<dbReference type="InterPro" id="IPR050764">
    <property type="entry name" value="CbbQ/NirQ/NorQ/GpvN"/>
</dbReference>
<dbReference type="PANTHER" id="PTHR42759:SF1">
    <property type="entry name" value="MAGNESIUM-CHELATASE SUBUNIT CHLD"/>
    <property type="match status" value="1"/>
</dbReference>
<feature type="domain" description="CbbQ/NirQ/NorQ C-terminal" evidence="5">
    <location>
        <begin position="326"/>
        <end position="378"/>
    </location>
</feature>
<dbReference type="Pfam" id="PF08406">
    <property type="entry name" value="CbbQ_C"/>
    <property type="match status" value="1"/>
</dbReference>
<evidence type="ECO:0000313" key="6">
    <source>
        <dbReference type="EMBL" id="MTH61091.1"/>
    </source>
</evidence>
<evidence type="ECO:0000313" key="7">
    <source>
        <dbReference type="Proteomes" id="UP000449846"/>
    </source>
</evidence>
<sequence>MNAIAPTANDKIKCEIDGQMIHSVQLHIQANYADSWTVDRYKAEYPDAPLLSDFAMQYIQKQQKAAAPAAPAAPAVATATPHEPAVQAEFQQVLPGGGSYTEATEHMHTLFDFGDVPAAKGASGTPITVKVLRDHSAEHMPYLQAVDQGYVFNIDLVKKILVAFTLNKPLLLWGMHGTGKTTAVQQVCARTGRPVMRVQHTINMQESEVIGQWIVKNGQTEYQLGPLAMAMLFGWTYIADEYDFAMPSVTAVYQPVMEGQPLIIKDAPPHLRKITPHRDFRFVATGNTNGQGDETGLYQGTLMQNSANYSRFGVTEEVHYMDEATEQAILRSKAGAPAQNAKQIVSFANKVREAFKDGKISMTISPREMINAAQLGLAFGGNWRMGIDLAFANRLPRTDKIVAGEVAQRIFGS</sequence>
<protein>
    <submittedName>
        <fullName evidence="6">AAA domain-containing protein</fullName>
    </submittedName>
</protein>
<evidence type="ECO:0000256" key="2">
    <source>
        <dbReference type="ARBA" id="ARBA00022741"/>
    </source>
</evidence>
<comment type="caution">
    <text evidence="6">The sequence shown here is derived from an EMBL/GenBank/DDBJ whole genome shotgun (WGS) entry which is preliminary data.</text>
</comment>
<reference evidence="6 7" key="1">
    <citation type="submission" date="2019-11" db="EMBL/GenBank/DDBJ databases">
        <authorList>
            <person name="Dong K."/>
        </authorList>
    </citation>
    <scope>NUCLEOTIDE SEQUENCE [LARGE SCALE GENOMIC DNA]</scope>
    <source>
        <strain evidence="6 7">NBRC 112902</strain>
    </source>
</reference>
<dbReference type="EMBL" id="WMIG01000013">
    <property type="protein sequence ID" value="MTH61091.1"/>
    <property type="molecule type" value="Genomic_DNA"/>
</dbReference>
<evidence type="ECO:0000256" key="3">
    <source>
        <dbReference type="ARBA" id="ARBA00022840"/>
    </source>
</evidence>
<keyword evidence="2" id="KW-0547">Nucleotide-binding</keyword>
<dbReference type="InterPro" id="IPR013615">
    <property type="entry name" value="CbbQ_C"/>
</dbReference>
<dbReference type="SUPFAM" id="SSF52540">
    <property type="entry name" value="P-loop containing nucleoside triphosphate hydrolases"/>
    <property type="match status" value="1"/>
</dbReference>
<keyword evidence="3" id="KW-0067">ATP-binding</keyword>
<dbReference type="RefSeq" id="WP_155041034.1">
    <property type="nucleotide sequence ID" value="NZ_WMIG01000013.1"/>
</dbReference>
<dbReference type="Gene3D" id="3.40.50.300">
    <property type="entry name" value="P-loop containing nucleotide triphosphate hydrolases"/>
    <property type="match status" value="1"/>
</dbReference>
<dbReference type="GO" id="GO:0005524">
    <property type="term" value="F:ATP binding"/>
    <property type="evidence" value="ECO:0007669"/>
    <property type="project" value="UniProtKB-KW"/>
</dbReference>
<dbReference type="OrthoDB" id="9772742at2"/>
<gene>
    <name evidence="6" type="ORF">GL300_17930</name>
</gene>
<proteinExistence type="inferred from homology"/>
<dbReference type="InterPro" id="IPR027417">
    <property type="entry name" value="P-loop_NTPase"/>
</dbReference>
<dbReference type="Proteomes" id="UP000449846">
    <property type="component" value="Unassembled WGS sequence"/>
</dbReference>
<feature type="domain" description="ATPase dynein-related AAA" evidence="4">
    <location>
        <begin position="169"/>
        <end position="292"/>
    </location>
</feature>
<dbReference type="AlphaFoldDB" id="A0A844HU39"/>
<name>A0A844HU39_9RHOB</name>
<accession>A0A844HU39</accession>
<dbReference type="PANTHER" id="PTHR42759">
    <property type="entry name" value="MOXR FAMILY PROTEIN"/>
    <property type="match status" value="1"/>
</dbReference>
<evidence type="ECO:0000259" key="4">
    <source>
        <dbReference type="Pfam" id="PF07728"/>
    </source>
</evidence>
<dbReference type="GO" id="GO:0016887">
    <property type="term" value="F:ATP hydrolysis activity"/>
    <property type="evidence" value="ECO:0007669"/>
    <property type="project" value="InterPro"/>
</dbReference>
<dbReference type="Pfam" id="PF07728">
    <property type="entry name" value="AAA_5"/>
    <property type="match status" value="1"/>
</dbReference>
<evidence type="ECO:0000256" key="1">
    <source>
        <dbReference type="ARBA" id="ARBA00009417"/>
    </source>
</evidence>
<evidence type="ECO:0000259" key="5">
    <source>
        <dbReference type="Pfam" id="PF08406"/>
    </source>
</evidence>
<keyword evidence="7" id="KW-1185">Reference proteome</keyword>
<comment type="similarity">
    <text evidence="1">Belongs to the CbbQ/NirQ/NorQ/GpvN family.</text>
</comment>